<gene>
    <name evidence="1" type="ORF">ONZ43_g367</name>
</gene>
<evidence type="ECO:0000313" key="2">
    <source>
        <dbReference type="Proteomes" id="UP001153334"/>
    </source>
</evidence>
<reference evidence="1" key="1">
    <citation type="submission" date="2022-11" db="EMBL/GenBank/DDBJ databases">
        <title>Genome Sequence of Nemania bipapillata.</title>
        <authorList>
            <person name="Buettner E."/>
        </authorList>
    </citation>
    <scope>NUCLEOTIDE SEQUENCE</scope>
    <source>
        <strain evidence="1">CP14</strain>
    </source>
</reference>
<comment type="caution">
    <text evidence="1">The sequence shown here is derived from an EMBL/GenBank/DDBJ whole genome shotgun (WGS) entry which is preliminary data.</text>
</comment>
<dbReference type="Proteomes" id="UP001153334">
    <property type="component" value="Unassembled WGS sequence"/>
</dbReference>
<proteinExistence type="predicted"/>
<accession>A0ACC2J8X3</accession>
<organism evidence="1 2">
    <name type="scientific">Nemania bipapillata</name>
    <dbReference type="NCBI Taxonomy" id="110536"/>
    <lineage>
        <taxon>Eukaryota</taxon>
        <taxon>Fungi</taxon>
        <taxon>Dikarya</taxon>
        <taxon>Ascomycota</taxon>
        <taxon>Pezizomycotina</taxon>
        <taxon>Sordariomycetes</taxon>
        <taxon>Xylariomycetidae</taxon>
        <taxon>Xylariales</taxon>
        <taxon>Xylariaceae</taxon>
        <taxon>Nemania</taxon>
    </lineage>
</organism>
<sequence length="153" mass="17109">MEGVGVYGLVYRLHPKDEKQLDLCEGVGFAYEREMLEVTWAGASDQNSVEDAHMTTVSTISNTISEETTGETGTRREKEPMPGLASKKFDALVYVDCLRVKPSRPKDEYVKRMNVGIADASEHWGLPMSYVDEVIRPYIPAPSDGYRTSGDRE</sequence>
<keyword evidence="2" id="KW-1185">Reference proteome</keyword>
<name>A0ACC2J8X3_9PEZI</name>
<evidence type="ECO:0000313" key="1">
    <source>
        <dbReference type="EMBL" id="KAJ8123762.1"/>
    </source>
</evidence>
<dbReference type="EMBL" id="JAPESX010000044">
    <property type="protein sequence ID" value="KAJ8123762.1"/>
    <property type="molecule type" value="Genomic_DNA"/>
</dbReference>
<protein>
    <submittedName>
        <fullName evidence="1">Uncharacterized protein</fullName>
    </submittedName>
</protein>